<dbReference type="OrthoDB" id="9802613at2"/>
<dbReference type="GO" id="GO:0004497">
    <property type="term" value="F:monooxygenase activity"/>
    <property type="evidence" value="ECO:0007669"/>
    <property type="project" value="UniProtKB-ARBA"/>
</dbReference>
<dbReference type="SUPFAM" id="SSF50022">
    <property type="entry name" value="ISP domain"/>
    <property type="match status" value="1"/>
</dbReference>
<protein>
    <submittedName>
        <fullName evidence="7">Uncharacterized protein</fullName>
    </submittedName>
</protein>
<keyword evidence="1" id="KW-0001">2Fe-2S</keyword>
<evidence type="ECO:0000313" key="7">
    <source>
        <dbReference type="EMBL" id="BDI28961.1"/>
    </source>
</evidence>
<accession>A0A402CUH1</accession>
<dbReference type="RefSeq" id="WP_119321014.1">
    <property type="nucleotide sequence ID" value="NZ_AP025739.1"/>
</dbReference>
<gene>
    <name evidence="7" type="ORF">CCAX7_10120</name>
</gene>
<dbReference type="Gene3D" id="2.102.10.10">
    <property type="entry name" value="Rieske [2Fe-2S] iron-sulphur domain"/>
    <property type="match status" value="1"/>
</dbReference>
<dbReference type="GO" id="GO:0016705">
    <property type="term" value="F:oxidoreductase activity, acting on paired donors, with incorporation or reduction of molecular oxygen"/>
    <property type="evidence" value="ECO:0007669"/>
    <property type="project" value="UniProtKB-ARBA"/>
</dbReference>
<dbReference type="EMBL" id="AP025739">
    <property type="protein sequence ID" value="BDI28961.1"/>
    <property type="molecule type" value="Genomic_DNA"/>
</dbReference>
<dbReference type="GO" id="GO:0051537">
    <property type="term" value="F:2 iron, 2 sulfur cluster binding"/>
    <property type="evidence" value="ECO:0007669"/>
    <property type="project" value="UniProtKB-KW"/>
</dbReference>
<keyword evidence="5" id="KW-1015">Disulfide bond</keyword>
<evidence type="ECO:0000256" key="4">
    <source>
        <dbReference type="ARBA" id="ARBA00023014"/>
    </source>
</evidence>
<keyword evidence="3" id="KW-0408">Iron</keyword>
<keyword evidence="8" id="KW-1185">Reference proteome</keyword>
<keyword evidence="4" id="KW-0411">Iron-sulfur</keyword>
<evidence type="ECO:0000256" key="3">
    <source>
        <dbReference type="ARBA" id="ARBA00023004"/>
    </source>
</evidence>
<dbReference type="Proteomes" id="UP000287394">
    <property type="component" value="Chromosome"/>
</dbReference>
<keyword evidence="2" id="KW-0479">Metal-binding</keyword>
<name>A0A402CUH1_9BACT</name>
<dbReference type="PANTHER" id="PTHR10134">
    <property type="entry name" value="CYTOCHROME B-C1 COMPLEX SUBUNIT RIESKE, MITOCHONDRIAL"/>
    <property type="match status" value="1"/>
</dbReference>
<organism evidence="7 8">
    <name type="scientific">Capsulimonas corticalis</name>
    <dbReference type="NCBI Taxonomy" id="2219043"/>
    <lineage>
        <taxon>Bacteria</taxon>
        <taxon>Bacillati</taxon>
        <taxon>Armatimonadota</taxon>
        <taxon>Armatimonadia</taxon>
        <taxon>Capsulimonadales</taxon>
        <taxon>Capsulimonadaceae</taxon>
        <taxon>Capsulimonas</taxon>
    </lineage>
</organism>
<dbReference type="GO" id="GO:0016020">
    <property type="term" value="C:membrane"/>
    <property type="evidence" value="ECO:0007669"/>
    <property type="project" value="InterPro"/>
</dbReference>
<reference evidence="7 8" key="1">
    <citation type="journal article" date="2019" name="Int. J. Syst. Evol. Microbiol.">
        <title>Capsulimonas corticalis gen. nov., sp. nov., an aerobic capsulated bacterium, of a novel bacterial order, Capsulimonadales ord. nov., of the class Armatimonadia of the phylum Armatimonadetes.</title>
        <authorList>
            <person name="Li J."/>
            <person name="Kudo C."/>
            <person name="Tonouchi A."/>
        </authorList>
    </citation>
    <scope>NUCLEOTIDE SEQUENCE [LARGE SCALE GENOMIC DNA]</scope>
    <source>
        <strain evidence="7 8">AX-7</strain>
    </source>
</reference>
<dbReference type="PROSITE" id="PS51296">
    <property type="entry name" value="RIESKE"/>
    <property type="match status" value="1"/>
</dbReference>
<evidence type="ECO:0000256" key="5">
    <source>
        <dbReference type="ARBA" id="ARBA00023157"/>
    </source>
</evidence>
<dbReference type="GO" id="GO:0046872">
    <property type="term" value="F:metal ion binding"/>
    <property type="evidence" value="ECO:0007669"/>
    <property type="project" value="UniProtKB-KW"/>
</dbReference>
<dbReference type="InterPro" id="IPR036922">
    <property type="entry name" value="Rieske_2Fe-2S_sf"/>
</dbReference>
<evidence type="ECO:0000256" key="6">
    <source>
        <dbReference type="ARBA" id="ARBA00034078"/>
    </source>
</evidence>
<dbReference type="PRINTS" id="PR00162">
    <property type="entry name" value="RIESKE"/>
</dbReference>
<dbReference type="Pfam" id="PF00355">
    <property type="entry name" value="Rieske"/>
    <property type="match status" value="1"/>
</dbReference>
<evidence type="ECO:0000313" key="8">
    <source>
        <dbReference type="Proteomes" id="UP000287394"/>
    </source>
</evidence>
<dbReference type="KEGG" id="ccot:CCAX7_10120"/>
<proteinExistence type="predicted"/>
<sequence length="158" mass="17050">MAVNYDREKQELTRRNFVSLSGWGIAGIATLGAAGVFGRFFWPNVQYGPPSKFTIGKASGYTDGVKQNIADQKVTIVKHGSQLGAISMVCQHLGCTVAASATGFDCPCHGSKYDDMGNVTHGPAQIALYWFDISLTPSGDLEVDKSKKNDPGHYYNIV</sequence>
<comment type="cofactor">
    <cofactor evidence="6">
        <name>[2Fe-2S] cluster</name>
        <dbReference type="ChEBI" id="CHEBI:190135"/>
    </cofactor>
</comment>
<dbReference type="AlphaFoldDB" id="A0A402CUH1"/>
<dbReference type="InterPro" id="IPR005805">
    <property type="entry name" value="Rieske_Fe-S_prot_C"/>
</dbReference>
<evidence type="ECO:0000256" key="1">
    <source>
        <dbReference type="ARBA" id="ARBA00022714"/>
    </source>
</evidence>
<evidence type="ECO:0000256" key="2">
    <source>
        <dbReference type="ARBA" id="ARBA00022723"/>
    </source>
</evidence>
<dbReference type="InterPro" id="IPR017941">
    <property type="entry name" value="Rieske_2Fe-2S"/>
</dbReference>
<dbReference type="InterPro" id="IPR014349">
    <property type="entry name" value="Rieske_Fe-S_prot"/>
</dbReference>